<keyword evidence="1" id="KW-0479">Metal-binding</keyword>
<dbReference type="Proteomes" id="UP001314205">
    <property type="component" value="Unassembled WGS sequence"/>
</dbReference>
<protein>
    <recommendedName>
        <fullName evidence="2">CCHC-type domain-containing protein</fullName>
    </recommendedName>
</protein>
<feature type="domain" description="CCHC-type" evidence="2">
    <location>
        <begin position="130"/>
        <end position="144"/>
    </location>
</feature>
<name>A0AAV1L673_9NEOP</name>
<reference evidence="3 4" key="1">
    <citation type="submission" date="2023-11" db="EMBL/GenBank/DDBJ databases">
        <authorList>
            <person name="Hedman E."/>
            <person name="Englund M."/>
            <person name="Stromberg M."/>
            <person name="Nyberg Akerstrom W."/>
            <person name="Nylinder S."/>
            <person name="Jareborg N."/>
            <person name="Kallberg Y."/>
            <person name="Kronander E."/>
        </authorList>
    </citation>
    <scope>NUCLEOTIDE SEQUENCE [LARGE SCALE GENOMIC DNA]</scope>
</reference>
<keyword evidence="1" id="KW-0862">Zinc</keyword>
<dbReference type="InterPro" id="IPR036875">
    <property type="entry name" value="Znf_CCHC_sf"/>
</dbReference>
<evidence type="ECO:0000256" key="1">
    <source>
        <dbReference type="PROSITE-ProRule" id="PRU00047"/>
    </source>
</evidence>
<dbReference type="InterPro" id="IPR001878">
    <property type="entry name" value="Znf_CCHC"/>
</dbReference>
<dbReference type="SUPFAM" id="SSF57756">
    <property type="entry name" value="Retrovirus zinc finger-like domains"/>
    <property type="match status" value="1"/>
</dbReference>
<keyword evidence="4" id="KW-1185">Reference proteome</keyword>
<dbReference type="GO" id="GO:0008270">
    <property type="term" value="F:zinc ion binding"/>
    <property type="evidence" value="ECO:0007669"/>
    <property type="project" value="UniProtKB-KW"/>
</dbReference>
<proteinExistence type="predicted"/>
<dbReference type="GO" id="GO:0003676">
    <property type="term" value="F:nucleic acid binding"/>
    <property type="evidence" value="ECO:0007669"/>
    <property type="project" value="InterPro"/>
</dbReference>
<keyword evidence="1" id="KW-0863">Zinc-finger</keyword>
<dbReference type="AlphaFoldDB" id="A0AAV1L673"/>
<evidence type="ECO:0000313" key="3">
    <source>
        <dbReference type="EMBL" id="CAK1590275.1"/>
    </source>
</evidence>
<accession>A0AAV1L673</accession>
<sequence>MLTKAFPGHHDYASLLDELMNRKKMNTETMTKYFQEKLAMCYRCQLSEKASVSCIIRGLPQELQTNAQAFQCSNPDELYEDFLSAFDNYQSTTINDTSVRAISSKPTNTRTSDIVSYIKDTGTSRSPQICYRCNESGHVAPNCKLPENTQDKKKIQIMSQLNDAYKKTARVNGVFLRAYSDTGSELNVMA</sequence>
<evidence type="ECO:0000259" key="2">
    <source>
        <dbReference type="PROSITE" id="PS50158"/>
    </source>
</evidence>
<gene>
    <name evidence="3" type="ORF">PARMNEM_LOCUS10658</name>
</gene>
<dbReference type="Gene3D" id="4.10.60.10">
    <property type="entry name" value="Zinc finger, CCHC-type"/>
    <property type="match status" value="1"/>
</dbReference>
<comment type="caution">
    <text evidence="3">The sequence shown here is derived from an EMBL/GenBank/DDBJ whole genome shotgun (WGS) entry which is preliminary data.</text>
</comment>
<dbReference type="PROSITE" id="PS50158">
    <property type="entry name" value="ZF_CCHC"/>
    <property type="match status" value="1"/>
</dbReference>
<organism evidence="3 4">
    <name type="scientific">Parnassius mnemosyne</name>
    <name type="common">clouded apollo</name>
    <dbReference type="NCBI Taxonomy" id="213953"/>
    <lineage>
        <taxon>Eukaryota</taxon>
        <taxon>Metazoa</taxon>
        <taxon>Ecdysozoa</taxon>
        <taxon>Arthropoda</taxon>
        <taxon>Hexapoda</taxon>
        <taxon>Insecta</taxon>
        <taxon>Pterygota</taxon>
        <taxon>Neoptera</taxon>
        <taxon>Endopterygota</taxon>
        <taxon>Lepidoptera</taxon>
        <taxon>Glossata</taxon>
        <taxon>Ditrysia</taxon>
        <taxon>Papilionoidea</taxon>
        <taxon>Papilionidae</taxon>
        <taxon>Parnassiinae</taxon>
        <taxon>Parnassini</taxon>
        <taxon>Parnassius</taxon>
        <taxon>Driopa</taxon>
    </lineage>
</organism>
<dbReference type="Pfam" id="PF00098">
    <property type="entry name" value="zf-CCHC"/>
    <property type="match status" value="1"/>
</dbReference>
<dbReference type="EMBL" id="CAVLGL010000085">
    <property type="protein sequence ID" value="CAK1590275.1"/>
    <property type="molecule type" value="Genomic_DNA"/>
</dbReference>
<evidence type="ECO:0000313" key="4">
    <source>
        <dbReference type="Proteomes" id="UP001314205"/>
    </source>
</evidence>